<dbReference type="Proteomes" id="UP000321612">
    <property type="component" value="Unassembled WGS sequence"/>
</dbReference>
<name>A0A5C8GMI6_9BACT</name>
<protein>
    <submittedName>
        <fullName evidence="1">Uncharacterized protein</fullName>
    </submittedName>
</protein>
<evidence type="ECO:0000313" key="1">
    <source>
        <dbReference type="EMBL" id="TXJ63175.1"/>
    </source>
</evidence>
<sequence length="125" mass="14366">MEKKIFVSEKAKAHLRKVFKCTNPMVWKALNFKSDSELARKIRFTALQQLGGVANWKPEEVETTHEETERTMTLHFGKRVQLVYDRKDGSSHVLVDGLERRCEPGLGIPEFMALSNEVEQMAMSL</sequence>
<keyword evidence="2" id="KW-1185">Reference proteome</keyword>
<reference evidence="2" key="1">
    <citation type="submission" date="2019-05" db="EMBL/GenBank/DDBJ databases">
        <title>Prevotella brunnea sp. nov., isolated from a wound of a patient.</title>
        <authorList>
            <person name="Buhl M."/>
        </authorList>
    </citation>
    <scope>NUCLEOTIDE SEQUENCE [LARGE SCALE GENOMIC DNA]</scope>
    <source>
        <strain evidence="2">A2672</strain>
    </source>
</reference>
<dbReference type="OrthoDB" id="1070542at2"/>
<evidence type="ECO:0000313" key="2">
    <source>
        <dbReference type="Proteomes" id="UP000321612"/>
    </source>
</evidence>
<dbReference type="RefSeq" id="WP_147785366.1">
    <property type="nucleotide sequence ID" value="NZ_SDIK01000010.1"/>
</dbReference>
<gene>
    <name evidence="1" type="ORF">ETF27_01375</name>
</gene>
<accession>A0A5C8GMI6</accession>
<organism evidence="1 2">
    <name type="scientific">Prevotella brunnea</name>
    <dbReference type="NCBI Taxonomy" id="2508867"/>
    <lineage>
        <taxon>Bacteria</taxon>
        <taxon>Pseudomonadati</taxon>
        <taxon>Bacteroidota</taxon>
        <taxon>Bacteroidia</taxon>
        <taxon>Bacteroidales</taxon>
        <taxon>Prevotellaceae</taxon>
        <taxon>Prevotella</taxon>
    </lineage>
</organism>
<dbReference type="EMBL" id="SDIK01000010">
    <property type="protein sequence ID" value="TXJ63175.1"/>
    <property type="molecule type" value="Genomic_DNA"/>
</dbReference>
<comment type="caution">
    <text evidence="1">The sequence shown here is derived from an EMBL/GenBank/DDBJ whole genome shotgun (WGS) entry which is preliminary data.</text>
</comment>
<proteinExistence type="predicted"/>
<dbReference type="AlphaFoldDB" id="A0A5C8GMI6"/>